<evidence type="ECO:0000313" key="2">
    <source>
        <dbReference type="EMBL" id="GBN22473.1"/>
    </source>
</evidence>
<organism evidence="2 3">
    <name type="scientific">Araneus ventricosus</name>
    <name type="common">Orbweaver spider</name>
    <name type="synonym">Epeira ventricosa</name>
    <dbReference type="NCBI Taxonomy" id="182803"/>
    <lineage>
        <taxon>Eukaryota</taxon>
        <taxon>Metazoa</taxon>
        <taxon>Ecdysozoa</taxon>
        <taxon>Arthropoda</taxon>
        <taxon>Chelicerata</taxon>
        <taxon>Arachnida</taxon>
        <taxon>Araneae</taxon>
        <taxon>Araneomorphae</taxon>
        <taxon>Entelegynae</taxon>
        <taxon>Araneoidea</taxon>
        <taxon>Araneidae</taxon>
        <taxon>Araneus</taxon>
    </lineage>
</organism>
<sequence length="331" mass="36737">MSCKNDQLFLQAYADDLALVVFASSRKNLEDYVSSFLNLIQDFLLGLNLQIASEKTLAVVFRGGQDKNRQKRGLAILKRPPIFKIGGRTIRTVVSLKYLGIIIDNLLSWTDHRLILSSKIQDLIKNFSSDSGPNWGTSVPLLKHWYLSVIQPSVLYGAAVWGGYFTEKQINILHSIQRVVLIKISKSFRTCPTDALNVFLGLPPLHVVANGFFIKFKIWNARSGDFDFINADNLDLKFRIIEFPDIISDADFNVYTDGSGIDGNVGASGYWFGRFVPDNELADQLAKEATIDGVLLSLPAPYSYLKKFAAATINCLLLSKVGGATGAIFFP</sequence>
<feature type="domain" description="Reverse transcriptase" evidence="1">
    <location>
        <begin position="1"/>
        <end position="103"/>
    </location>
</feature>
<comment type="caution">
    <text evidence="2">The sequence shown here is derived from an EMBL/GenBank/DDBJ whole genome shotgun (WGS) entry which is preliminary data.</text>
</comment>
<dbReference type="EMBL" id="BGPR01006869">
    <property type="protein sequence ID" value="GBN22473.1"/>
    <property type="molecule type" value="Genomic_DNA"/>
</dbReference>
<dbReference type="AlphaFoldDB" id="A0A4Y2M7L4"/>
<keyword evidence="3" id="KW-1185">Reference proteome</keyword>
<evidence type="ECO:0000259" key="1">
    <source>
        <dbReference type="PROSITE" id="PS50878"/>
    </source>
</evidence>
<gene>
    <name evidence="2" type="primary">R1A1-elementORF2_268</name>
    <name evidence="2" type="ORF">AVEN_254340_1</name>
</gene>
<dbReference type="Proteomes" id="UP000499080">
    <property type="component" value="Unassembled WGS sequence"/>
</dbReference>
<name>A0A4Y2M7L4_ARAVE</name>
<dbReference type="OrthoDB" id="7382669at2759"/>
<dbReference type="PROSITE" id="PS50878">
    <property type="entry name" value="RT_POL"/>
    <property type="match status" value="1"/>
</dbReference>
<dbReference type="InterPro" id="IPR000477">
    <property type="entry name" value="RT_dom"/>
</dbReference>
<accession>A0A4Y2M7L4</accession>
<reference evidence="2 3" key="1">
    <citation type="journal article" date="2019" name="Sci. Rep.">
        <title>Orb-weaving spider Araneus ventricosus genome elucidates the spidroin gene catalogue.</title>
        <authorList>
            <person name="Kono N."/>
            <person name="Nakamura H."/>
            <person name="Ohtoshi R."/>
            <person name="Moran D.A.P."/>
            <person name="Shinohara A."/>
            <person name="Yoshida Y."/>
            <person name="Fujiwara M."/>
            <person name="Mori M."/>
            <person name="Tomita M."/>
            <person name="Arakawa K."/>
        </authorList>
    </citation>
    <scope>NUCLEOTIDE SEQUENCE [LARGE SCALE GENOMIC DNA]</scope>
</reference>
<proteinExistence type="predicted"/>
<protein>
    <recommendedName>
        <fullName evidence="1">Reverse transcriptase domain-containing protein</fullName>
    </recommendedName>
</protein>
<evidence type="ECO:0000313" key="3">
    <source>
        <dbReference type="Proteomes" id="UP000499080"/>
    </source>
</evidence>